<gene>
    <name evidence="2" type="ORF">KFK09_024057</name>
</gene>
<feature type="region of interest" description="Disordered" evidence="1">
    <location>
        <begin position="45"/>
        <end position="66"/>
    </location>
</feature>
<accession>A0A8T3ACQ2</accession>
<protein>
    <submittedName>
        <fullName evidence="2">Uncharacterized protein</fullName>
    </submittedName>
</protein>
<evidence type="ECO:0000313" key="3">
    <source>
        <dbReference type="Proteomes" id="UP000829196"/>
    </source>
</evidence>
<dbReference type="Proteomes" id="UP000829196">
    <property type="component" value="Unassembled WGS sequence"/>
</dbReference>
<proteinExistence type="predicted"/>
<keyword evidence="3" id="KW-1185">Reference proteome</keyword>
<evidence type="ECO:0000313" key="2">
    <source>
        <dbReference type="EMBL" id="KAI0493930.1"/>
    </source>
</evidence>
<evidence type="ECO:0000256" key="1">
    <source>
        <dbReference type="SAM" id="MobiDB-lite"/>
    </source>
</evidence>
<reference evidence="2" key="1">
    <citation type="journal article" date="2022" name="Front. Genet.">
        <title>Chromosome-Scale Assembly of the Dendrobium nobile Genome Provides Insights Into the Molecular Mechanism of the Biosynthesis of the Medicinal Active Ingredient of Dendrobium.</title>
        <authorList>
            <person name="Xu Q."/>
            <person name="Niu S.-C."/>
            <person name="Li K.-L."/>
            <person name="Zheng P.-J."/>
            <person name="Zhang X.-J."/>
            <person name="Jia Y."/>
            <person name="Liu Y."/>
            <person name="Niu Y.-X."/>
            <person name="Yu L.-H."/>
            <person name="Chen D.-F."/>
            <person name="Zhang G.-Q."/>
        </authorList>
    </citation>
    <scope>NUCLEOTIDE SEQUENCE</scope>
    <source>
        <tissue evidence="2">Leaf</tissue>
    </source>
</reference>
<dbReference type="EMBL" id="JAGYWB010000017">
    <property type="protein sequence ID" value="KAI0493930.1"/>
    <property type="molecule type" value="Genomic_DNA"/>
</dbReference>
<organism evidence="2 3">
    <name type="scientific">Dendrobium nobile</name>
    <name type="common">Orchid</name>
    <dbReference type="NCBI Taxonomy" id="94219"/>
    <lineage>
        <taxon>Eukaryota</taxon>
        <taxon>Viridiplantae</taxon>
        <taxon>Streptophyta</taxon>
        <taxon>Embryophyta</taxon>
        <taxon>Tracheophyta</taxon>
        <taxon>Spermatophyta</taxon>
        <taxon>Magnoliopsida</taxon>
        <taxon>Liliopsida</taxon>
        <taxon>Asparagales</taxon>
        <taxon>Orchidaceae</taxon>
        <taxon>Epidendroideae</taxon>
        <taxon>Malaxideae</taxon>
        <taxon>Dendrobiinae</taxon>
        <taxon>Dendrobium</taxon>
    </lineage>
</organism>
<name>A0A8T3ACQ2_DENNO</name>
<dbReference type="AlphaFoldDB" id="A0A8T3ACQ2"/>
<sequence>MRQSREPWNPFFSSLSRKRTIESFYSILEKAKCLGILLLHPREDREPKSDAEEDLLQSHQGTKKAT</sequence>
<comment type="caution">
    <text evidence="2">The sequence shown here is derived from an EMBL/GenBank/DDBJ whole genome shotgun (WGS) entry which is preliminary data.</text>
</comment>